<feature type="domain" description="Cell growth-regulating nucleolar protein-like winged helix" evidence="4">
    <location>
        <begin position="64"/>
        <end position="135"/>
    </location>
</feature>
<dbReference type="EMBL" id="JAIPUX010005290">
    <property type="protein sequence ID" value="KAH0616307.1"/>
    <property type="molecule type" value="Genomic_DNA"/>
</dbReference>
<comment type="subcellular location">
    <subcellularLocation>
        <location evidence="1">Nucleus</location>
    </subcellularLocation>
</comment>
<evidence type="ECO:0000313" key="6">
    <source>
        <dbReference type="Proteomes" id="UP000826234"/>
    </source>
</evidence>
<feature type="region of interest" description="Disordered" evidence="3">
    <location>
        <begin position="24"/>
        <end position="65"/>
    </location>
</feature>
<gene>
    <name evidence="5" type="ORF">JD844_027332</name>
</gene>
<keyword evidence="6" id="KW-1185">Reference proteome</keyword>
<sequence>MTKQQKAVISADVEVNGNSLDIKETGVKAKVKKRKRNLSEGGSPTAEKKVKNSQSEENEDEHQGKFRWKETIKAVLKQAPDHEIPIKKLRKKVLAQYYAIVGDHHKSEEEILALFNKKVSNNPKFRVLKERVKLIK</sequence>
<dbReference type="Proteomes" id="UP000826234">
    <property type="component" value="Unassembled WGS sequence"/>
</dbReference>
<dbReference type="PANTHER" id="PTHR13100:SF10">
    <property type="entry name" value="CELL GROWTH-REGULATING NUCLEOLAR PROTEIN"/>
    <property type="match status" value="1"/>
</dbReference>
<protein>
    <recommendedName>
        <fullName evidence="4">Cell growth-regulating nucleolar protein-like winged helix domain-containing protein</fullName>
    </recommendedName>
</protein>
<dbReference type="InterPro" id="IPR039999">
    <property type="entry name" value="LYAR"/>
</dbReference>
<comment type="caution">
    <text evidence="5">The sequence shown here is derived from an EMBL/GenBank/DDBJ whole genome shotgun (WGS) entry which is preliminary data.</text>
</comment>
<evidence type="ECO:0000256" key="1">
    <source>
        <dbReference type="ARBA" id="ARBA00004123"/>
    </source>
</evidence>
<dbReference type="PANTHER" id="PTHR13100">
    <property type="entry name" value="CELL GROWTH-REGULATING NUCLEOLAR PROTEIN LYAR"/>
    <property type="match status" value="1"/>
</dbReference>
<organism evidence="5 6">
    <name type="scientific">Phrynosoma platyrhinos</name>
    <name type="common">Desert horned lizard</name>
    <dbReference type="NCBI Taxonomy" id="52577"/>
    <lineage>
        <taxon>Eukaryota</taxon>
        <taxon>Metazoa</taxon>
        <taxon>Chordata</taxon>
        <taxon>Craniata</taxon>
        <taxon>Vertebrata</taxon>
        <taxon>Euteleostomi</taxon>
        <taxon>Lepidosauria</taxon>
        <taxon>Squamata</taxon>
        <taxon>Bifurcata</taxon>
        <taxon>Unidentata</taxon>
        <taxon>Episquamata</taxon>
        <taxon>Toxicofera</taxon>
        <taxon>Iguania</taxon>
        <taxon>Phrynosomatidae</taxon>
        <taxon>Phrynosomatinae</taxon>
        <taxon>Phrynosoma</taxon>
    </lineage>
</organism>
<dbReference type="InterPro" id="IPR058719">
    <property type="entry name" value="WHD_LYAR"/>
</dbReference>
<proteinExistence type="predicted"/>
<dbReference type="Pfam" id="PF25879">
    <property type="entry name" value="WHD_LYAR"/>
    <property type="match status" value="1"/>
</dbReference>
<reference evidence="5 6" key="1">
    <citation type="journal article" date="2022" name="Gigascience">
        <title>A chromosome-level genome assembly and annotation of the desert horned lizard, Phrynosoma platyrhinos, provides insight into chromosomal rearrangements among reptiles.</title>
        <authorList>
            <person name="Koochekian N."/>
            <person name="Ascanio A."/>
            <person name="Farleigh K."/>
            <person name="Card D.C."/>
            <person name="Schield D.R."/>
            <person name="Castoe T.A."/>
            <person name="Jezkova T."/>
        </authorList>
    </citation>
    <scope>NUCLEOTIDE SEQUENCE [LARGE SCALE GENOMIC DNA]</scope>
    <source>
        <strain evidence="5">NK-2021</strain>
    </source>
</reference>
<evidence type="ECO:0000259" key="4">
    <source>
        <dbReference type="Pfam" id="PF25879"/>
    </source>
</evidence>
<keyword evidence="2" id="KW-0539">Nucleus</keyword>
<evidence type="ECO:0000256" key="2">
    <source>
        <dbReference type="ARBA" id="ARBA00023242"/>
    </source>
</evidence>
<evidence type="ECO:0000256" key="3">
    <source>
        <dbReference type="SAM" id="MobiDB-lite"/>
    </source>
</evidence>
<name>A0ABQ7SGA8_PHRPL</name>
<evidence type="ECO:0000313" key="5">
    <source>
        <dbReference type="EMBL" id="KAH0616307.1"/>
    </source>
</evidence>
<accession>A0ABQ7SGA8</accession>